<accession>A0AAV0VGD5</accession>
<feature type="region of interest" description="Disordered" evidence="1">
    <location>
        <begin position="91"/>
        <end position="129"/>
    </location>
</feature>
<organism evidence="2 3">
    <name type="scientific">Macrosiphum euphorbiae</name>
    <name type="common">potato aphid</name>
    <dbReference type="NCBI Taxonomy" id="13131"/>
    <lineage>
        <taxon>Eukaryota</taxon>
        <taxon>Metazoa</taxon>
        <taxon>Ecdysozoa</taxon>
        <taxon>Arthropoda</taxon>
        <taxon>Hexapoda</taxon>
        <taxon>Insecta</taxon>
        <taxon>Pterygota</taxon>
        <taxon>Neoptera</taxon>
        <taxon>Paraneoptera</taxon>
        <taxon>Hemiptera</taxon>
        <taxon>Sternorrhyncha</taxon>
        <taxon>Aphidomorpha</taxon>
        <taxon>Aphidoidea</taxon>
        <taxon>Aphididae</taxon>
        <taxon>Macrosiphini</taxon>
        <taxon>Macrosiphum</taxon>
    </lineage>
</organism>
<proteinExistence type="predicted"/>
<keyword evidence="3" id="KW-1185">Reference proteome</keyword>
<dbReference type="AlphaFoldDB" id="A0AAV0VGD5"/>
<feature type="compositionally biased region" description="Gly residues" evidence="1">
    <location>
        <begin position="119"/>
        <end position="129"/>
    </location>
</feature>
<name>A0AAV0VGD5_9HEMI</name>
<comment type="caution">
    <text evidence="2">The sequence shown here is derived from an EMBL/GenBank/DDBJ whole genome shotgun (WGS) entry which is preliminary data.</text>
</comment>
<dbReference type="Proteomes" id="UP001160148">
    <property type="component" value="Unassembled WGS sequence"/>
</dbReference>
<evidence type="ECO:0000256" key="1">
    <source>
        <dbReference type="SAM" id="MobiDB-lite"/>
    </source>
</evidence>
<sequence>MTTTMVGRGYTRNINLNLCARGNGRPALGSRVLRDDVCRRRYIRRALSSSRVARARLKRTTSSGGHARAAALPVGLTVTVGGSGVPGGVEWTPVFARPPPSPPLPASGGRKQPEQSVPSGGGGGRTITI</sequence>
<dbReference type="EMBL" id="CARXXK010000001">
    <property type="protein sequence ID" value="CAI6343314.1"/>
    <property type="molecule type" value="Genomic_DNA"/>
</dbReference>
<gene>
    <name evidence="2" type="ORF">MEUPH1_LOCUS600</name>
</gene>
<evidence type="ECO:0000313" key="2">
    <source>
        <dbReference type="EMBL" id="CAI6343314.1"/>
    </source>
</evidence>
<evidence type="ECO:0000313" key="3">
    <source>
        <dbReference type="Proteomes" id="UP001160148"/>
    </source>
</evidence>
<protein>
    <submittedName>
        <fullName evidence="2">Uncharacterized protein</fullName>
    </submittedName>
</protein>
<reference evidence="2 3" key="1">
    <citation type="submission" date="2023-01" db="EMBL/GenBank/DDBJ databases">
        <authorList>
            <person name="Whitehead M."/>
        </authorList>
    </citation>
    <scope>NUCLEOTIDE SEQUENCE [LARGE SCALE GENOMIC DNA]</scope>
</reference>
<feature type="compositionally biased region" description="Pro residues" evidence="1">
    <location>
        <begin position="96"/>
        <end position="105"/>
    </location>
</feature>